<feature type="signal peptide" evidence="1">
    <location>
        <begin position="1"/>
        <end position="26"/>
    </location>
</feature>
<keyword evidence="1" id="KW-0732">Signal</keyword>
<reference evidence="2 3" key="1">
    <citation type="submission" date="2017-10" db="EMBL/GenBank/DDBJ databases">
        <title>Comparative genomics in systemic dimorphic fungi from Ajellomycetaceae.</title>
        <authorList>
            <person name="Munoz J.F."/>
            <person name="Mcewen J.G."/>
            <person name="Clay O.K."/>
            <person name="Cuomo C.A."/>
        </authorList>
    </citation>
    <scope>NUCLEOTIDE SEQUENCE [LARGE SCALE GENOMIC DNA]</scope>
    <source>
        <strain evidence="2 3">UAMH5409</strain>
    </source>
</reference>
<name>A0A2B7WST3_9EURO</name>
<comment type="caution">
    <text evidence="2">The sequence shown here is derived from an EMBL/GenBank/DDBJ whole genome shotgun (WGS) entry which is preliminary data.</text>
</comment>
<dbReference type="EMBL" id="PDNB01000199">
    <property type="protein sequence ID" value="PGG99672.1"/>
    <property type="molecule type" value="Genomic_DNA"/>
</dbReference>
<dbReference type="Gene3D" id="2.120.10.30">
    <property type="entry name" value="TolB, C-terminal domain"/>
    <property type="match status" value="1"/>
</dbReference>
<evidence type="ECO:0000256" key="1">
    <source>
        <dbReference type="SAM" id="SignalP"/>
    </source>
</evidence>
<protein>
    <recommendedName>
        <fullName evidence="4">SMP-30/Gluconolactonase/LRE-like region domain-containing protein</fullName>
    </recommendedName>
</protein>
<dbReference type="PANTHER" id="PTHR42060:SF1">
    <property type="entry name" value="NHL REPEAT-CONTAINING PROTEIN"/>
    <property type="match status" value="1"/>
</dbReference>
<organism evidence="2 3">
    <name type="scientific">Helicocarpus griseus UAMH5409</name>
    <dbReference type="NCBI Taxonomy" id="1447875"/>
    <lineage>
        <taxon>Eukaryota</taxon>
        <taxon>Fungi</taxon>
        <taxon>Dikarya</taxon>
        <taxon>Ascomycota</taxon>
        <taxon>Pezizomycotina</taxon>
        <taxon>Eurotiomycetes</taxon>
        <taxon>Eurotiomycetidae</taxon>
        <taxon>Onygenales</taxon>
        <taxon>Ajellomycetaceae</taxon>
        <taxon>Helicocarpus</taxon>
    </lineage>
</organism>
<dbReference type="PANTHER" id="PTHR42060">
    <property type="entry name" value="NHL REPEAT-CONTAINING PROTEIN-RELATED"/>
    <property type="match status" value="1"/>
</dbReference>
<evidence type="ECO:0000313" key="3">
    <source>
        <dbReference type="Proteomes" id="UP000223968"/>
    </source>
</evidence>
<evidence type="ECO:0008006" key="4">
    <source>
        <dbReference type="Google" id="ProtNLM"/>
    </source>
</evidence>
<dbReference type="InterPro" id="IPR052998">
    <property type="entry name" value="Hetero-Diels-Alderase-like"/>
</dbReference>
<accession>A0A2B7WST3</accession>
<gene>
    <name evidence="2" type="ORF">AJ79_08446</name>
</gene>
<sequence length="321" mass="34202">MTPICSAKLTLFLISFFSLLLYHVSAASTARRQTSAISTIYQFPNQLENIAVRPNGNLLISYITAPELYEINPSANVGRPSIAHTFPNGHSVFGIQEISPDVFAVATGIIDQLTLQAEREYTVWRVDMTADGATTEIAKVPDAEFLNGLTVIPSSEAATTVLVADSFAGCVWAVDIATGAVTKSIDDESMKVRGGAIPISVNGVLARGGTLYYTNMGQRNFLSIPLNDDGTAAGNATVIASDIGGDDFEIDAVGTAYITTYTDNTLFRVSAAGELMTSILDFQLNGLTAAHFGRTADDERTLYVVTNEGRVVAVQVDLVDV</sequence>
<evidence type="ECO:0000313" key="2">
    <source>
        <dbReference type="EMBL" id="PGG99672.1"/>
    </source>
</evidence>
<dbReference type="OrthoDB" id="9977941at2759"/>
<dbReference type="STRING" id="1447875.A0A2B7WST3"/>
<dbReference type="SUPFAM" id="SSF63829">
    <property type="entry name" value="Calcium-dependent phosphotriesterase"/>
    <property type="match status" value="1"/>
</dbReference>
<proteinExistence type="predicted"/>
<dbReference type="Proteomes" id="UP000223968">
    <property type="component" value="Unassembled WGS sequence"/>
</dbReference>
<dbReference type="InterPro" id="IPR011042">
    <property type="entry name" value="6-blade_b-propeller_TolB-like"/>
</dbReference>
<dbReference type="AlphaFoldDB" id="A0A2B7WST3"/>
<feature type="chain" id="PRO_5012383181" description="SMP-30/Gluconolactonase/LRE-like region domain-containing protein" evidence="1">
    <location>
        <begin position="27"/>
        <end position="321"/>
    </location>
</feature>
<keyword evidence="3" id="KW-1185">Reference proteome</keyword>